<dbReference type="PANTHER" id="PTHR13385:SF0">
    <property type="entry name" value="UBIQUITIN-LIKE PROTEIN ATG12"/>
    <property type="match status" value="1"/>
</dbReference>
<dbReference type="GO" id="GO:0000422">
    <property type="term" value="P:autophagy of mitochondrion"/>
    <property type="evidence" value="ECO:0000318"/>
    <property type="project" value="GO_Central"/>
</dbReference>
<dbReference type="Pfam" id="PF04110">
    <property type="entry name" value="APG12"/>
    <property type="match status" value="1"/>
</dbReference>
<keyword evidence="8" id="KW-0007">Acetylation</keyword>
<organism evidence="13 14">
    <name type="scientific">Strongylocentrotus purpuratus</name>
    <name type="common">Purple sea urchin</name>
    <dbReference type="NCBI Taxonomy" id="7668"/>
    <lineage>
        <taxon>Eukaryota</taxon>
        <taxon>Metazoa</taxon>
        <taxon>Echinodermata</taxon>
        <taxon>Eleutherozoa</taxon>
        <taxon>Echinozoa</taxon>
        <taxon>Echinoidea</taxon>
        <taxon>Euechinoidea</taxon>
        <taxon>Echinacea</taxon>
        <taxon>Camarodonta</taxon>
        <taxon>Echinidea</taxon>
        <taxon>Strongylocentrotidae</taxon>
        <taxon>Strongylocentrotus</taxon>
    </lineage>
</organism>
<dbReference type="Gene3D" id="3.10.20.90">
    <property type="entry name" value="Phosphatidylinositol 3-kinase Catalytic Subunit, Chain A, domain 1"/>
    <property type="match status" value="1"/>
</dbReference>
<dbReference type="CDD" id="cd01612">
    <property type="entry name" value="Ubl_ATG12"/>
    <property type="match status" value="1"/>
</dbReference>
<dbReference type="GO" id="GO:0000045">
    <property type="term" value="P:autophagosome assembly"/>
    <property type="evidence" value="ECO:0000318"/>
    <property type="project" value="GO_Central"/>
</dbReference>
<dbReference type="RefSeq" id="XP_030840415.1">
    <property type="nucleotide sequence ID" value="XM_030984555.1"/>
</dbReference>
<keyword evidence="6 11" id="KW-1017">Isopeptide bond</keyword>
<evidence type="ECO:0000256" key="4">
    <source>
        <dbReference type="ARBA" id="ARBA00015875"/>
    </source>
</evidence>
<keyword evidence="9 11" id="KW-0072">Autophagy</keyword>
<dbReference type="GO" id="GO:0034727">
    <property type="term" value="P:piecemeal microautophagy of the nucleus"/>
    <property type="evidence" value="ECO:0000318"/>
    <property type="project" value="GO_Central"/>
</dbReference>
<evidence type="ECO:0000256" key="7">
    <source>
        <dbReference type="ARBA" id="ARBA00022786"/>
    </source>
</evidence>
<dbReference type="GO" id="GO:0034045">
    <property type="term" value="C:phagophore assembly site membrane"/>
    <property type="evidence" value="ECO:0000318"/>
    <property type="project" value="GO_Central"/>
</dbReference>
<dbReference type="GO" id="GO:0031386">
    <property type="term" value="F:protein tag activity"/>
    <property type="evidence" value="ECO:0000318"/>
    <property type="project" value="GO_Central"/>
</dbReference>
<evidence type="ECO:0000256" key="10">
    <source>
        <dbReference type="ARBA" id="ARBA00023136"/>
    </source>
</evidence>
<dbReference type="GO" id="GO:0097352">
    <property type="term" value="P:autophagosome maturation"/>
    <property type="evidence" value="ECO:0000318"/>
    <property type="project" value="GO_Central"/>
</dbReference>
<evidence type="ECO:0000256" key="1">
    <source>
        <dbReference type="ARBA" id="ARBA00004184"/>
    </source>
</evidence>
<comment type="subcellular location">
    <subcellularLocation>
        <location evidence="2">Cytoplasm</location>
    </subcellularLocation>
    <subcellularLocation>
        <location evidence="1">Endomembrane system</location>
        <topology evidence="1">Peripheral membrane protein</topology>
    </subcellularLocation>
</comment>
<dbReference type="AlphaFoldDB" id="A0A7M7NR11"/>
<evidence type="ECO:0000313" key="14">
    <source>
        <dbReference type="Proteomes" id="UP000007110"/>
    </source>
</evidence>
<dbReference type="GeneID" id="582719"/>
<comment type="function">
    <text evidence="11">Ubiquitin-like protein involved in autophagic vesicle formation.</text>
</comment>
<evidence type="ECO:0000256" key="11">
    <source>
        <dbReference type="RuleBase" id="RU361201"/>
    </source>
</evidence>
<dbReference type="OrthoDB" id="10003551at2759"/>
<dbReference type="KEGG" id="spu:582719"/>
<dbReference type="SUPFAM" id="SSF54236">
    <property type="entry name" value="Ubiquitin-like"/>
    <property type="match status" value="1"/>
</dbReference>
<comment type="subunit">
    <text evidence="11">Forms a conjugate with ATG5.</text>
</comment>
<comment type="similarity">
    <text evidence="3 11">Belongs to the ATG12 family.</text>
</comment>
<evidence type="ECO:0000256" key="3">
    <source>
        <dbReference type="ARBA" id="ARBA00007778"/>
    </source>
</evidence>
<proteinExistence type="inferred from homology"/>
<dbReference type="GO" id="GO:0061723">
    <property type="term" value="P:glycophagy"/>
    <property type="evidence" value="ECO:0000318"/>
    <property type="project" value="GO_Central"/>
</dbReference>
<sequence length="126" mass="13955">MAEAQSTTGAGDETADPGTQNDQISKQTKEGDVVKKKSDKVDILLKATGSAPIMKKKKWAVDANKKVAWVIDFIHKYLKCDPSQSLFLYVNQAFAPAPDQEIRNLFECYGSDGRLILHYCTSEAWG</sequence>
<accession>A0A7M7NR11</accession>
<evidence type="ECO:0000256" key="5">
    <source>
        <dbReference type="ARBA" id="ARBA00022490"/>
    </source>
</evidence>
<dbReference type="RefSeq" id="XP_787754.1">
    <property type="nucleotide sequence ID" value="XM_782661.5"/>
</dbReference>
<dbReference type="InParanoid" id="A0A7M7NR11"/>
<evidence type="ECO:0000256" key="9">
    <source>
        <dbReference type="ARBA" id="ARBA00023006"/>
    </source>
</evidence>
<dbReference type="GeneID" id="115918595"/>
<feature type="compositionally biased region" description="Polar residues" evidence="12">
    <location>
        <begin position="17"/>
        <end position="26"/>
    </location>
</feature>
<dbReference type="KEGG" id="spu:115918595"/>
<dbReference type="GO" id="GO:0000421">
    <property type="term" value="C:autophagosome membrane"/>
    <property type="evidence" value="ECO:0000318"/>
    <property type="project" value="GO_Central"/>
</dbReference>
<feature type="region of interest" description="Disordered" evidence="12">
    <location>
        <begin position="1"/>
        <end position="33"/>
    </location>
</feature>
<reference evidence="14" key="1">
    <citation type="submission" date="2015-02" db="EMBL/GenBank/DDBJ databases">
        <title>Genome sequencing for Strongylocentrotus purpuratus.</title>
        <authorList>
            <person name="Murali S."/>
            <person name="Liu Y."/>
            <person name="Vee V."/>
            <person name="English A."/>
            <person name="Wang M."/>
            <person name="Skinner E."/>
            <person name="Han Y."/>
            <person name="Muzny D.M."/>
            <person name="Worley K.C."/>
            <person name="Gibbs R.A."/>
        </authorList>
    </citation>
    <scope>NUCLEOTIDE SEQUENCE</scope>
</reference>
<dbReference type="EnsemblMetazoa" id="XM_030984555">
    <property type="protein sequence ID" value="XP_030840415"/>
    <property type="gene ID" value="LOC115918595"/>
</dbReference>
<evidence type="ECO:0000256" key="12">
    <source>
        <dbReference type="SAM" id="MobiDB-lite"/>
    </source>
</evidence>
<dbReference type="EnsemblMetazoa" id="XM_782661">
    <property type="protein sequence ID" value="XP_787754"/>
    <property type="gene ID" value="LOC582719"/>
</dbReference>
<keyword evidence="7 11" id="KW-0833">Ubl conjugation pathway</keyword>
<dbReference type="PANTHER" id="PTHR13385">
    <property type="entry name" value="AUTOPHAGY PROTEIN 12"/>
    <property type="match status" value="1"/>
</dbReference>
<dbReference type="GO" id="GO:0012505">
    <property type="term" value="C:endomembrane system"/>
    <property type="evidence" value="ECO:0007669"/>
    <property type="project" value="UniProtKB-SubCell"/>
</dbReference>
<evidence type="ECO:0000256" key="2">
    <source>
        <dbReference type="ARBA" id="ARBA00004496"/>
    </source>
</evidence>
<keyword evidence="5" id="KW-0963">Cytoplasm</keyword>
<evidence type="ECO:0000313" key="13">
    <source>
        <dbReference type="EnsemblMetazoa" id="XP_030840415"/>
    </source>
</evidence>
<reference evidence="13" key="2">
    <citation type="submission" date="2021-01" db="UniProtKB">
        <authorList>
            <consortium name="EnsemblMetazoa"/>
        </authorList>
    </citation>
    <scope>IDENTIFICATION</scope>
</reference>
<dbReference type="OMA" id="YAKTHAW"/>
<keyword evidence="14" id="KW-1185">Reference proteome</keyword>
<dbReference type="InterPro" id="IPR007242">
    <property type="entry name" value="Atg12"/>
</dbReference>
<dbReference type="Proteomes" id="UP000007110">
    <property type="component" value="Unassembled WGS sequence"/>
</dbReference>
<dbReference type="GO" id="GO:0034274">
    <property type="term" value="C:Atg12-Atg5-Atg16 complex"/>
    <property type="evidence" value="ECO:0000318"/>
    <property type="project" value="GO_Central"/>
</dbReference>
<keyword evidence="10" id="KW-0472">Membrane</keyword>
<evidence type="ECO:0000256" key="8">
    <source>
        <dbReference type="ARBA" id="ARBA00022990"/>
    </source>
</evidence>
<name>A0A7M7NR11_STRPU</name>
<protein>
    <recommendedName>
        <fullName evidence="4 11">Ubiquitin-like protein ATG12</fullName>
    </recommendedName>
</protein>
<evidence type="ECO:0000256" key="6">
    <source>
        <dbReference type="ARBA" id="ARBA00022499"/>
    </source>
</evidence>
<dbReference type="FunFam" id="3.10.20.90:FF:000117">
    <property type="entry name" value="Ubiquitin-like protein ATG12"/>
    <property type="match status" value="1"/>
</dbReference>
<dbReference type="InterPro" id="IPR029071">
    <property type="entry name" value="Ubiquitin-like_domsf"/>
</dbReference>